<dbReference type="PROSITE" id="PS50948">
    <property type="entry name" value="PAN"/>
    <property type="match status" value="1"/>
</dbReference>
<protein>
    <submittedName>
        <fullName evidence="5">Uncharacterized protein</fullName>
    </submittedName>
</protein>
<dbReference type="CDD" id="cd00054">
    <property type="entry name" value="EGF_CA"/>
    <property type="match status" value="1"/>
</dbReference>
<dbReference type="SUPFAM" id="SSF56496">
    <property type="entry name" value="Fibrinogen C-terminal domain-like"/>
    <property type="match status" value="1"/>
</dbReference>
<dbReference type="InterPro" id="IPR000742">
    <property type="entry name" value="EGF"/>
</dbReference>
<evidence type="ECO:0000256" key="2">
    <source>
        <dbReference type="SAM" id="SignalP"/>
    </source>
</evidence>
<proteinExistence type="predicted"/>
<dbReference type="SUPFAM" id="SSF57196">
    <property type="entry name" value="EGF/Laminin"/>
    <property type="match status" value="1"/>
</dbReference>
<dbReference type="Gene3D" id="3.90.215.10">
    <property type="entry name" value="Gamma Fibrinogen, chain A, domain 1"/>
    <property type="match status" value="1"/>
</dbReference>
<dbReference type="Pfam" id="PF00008">
    <property type="entry name" value="EGF"/>
    <property type="match status" value="1"/>
</dbReference>
<dbReference type="Gene3D" id="2.10.25.10">
    <property type="entry name" value="Laminin"/>
    <property type="match status" value="1"/>
</dbReference>
<dbReference type="PROSITE" id="PS01186">
    <property type="entry name" value="EGF_2"/>
    <property type="match status" value="1"/>
</dbReference>
<keyword evidence="2" id="KW-0732">Signal</keyword>
<evidence type="ECO:0000313" key="6">
    <source>
        <dbReference type="Proteomes" id="UP001159405"/>
    </source>
</evidence>
<evidence type="ECO:0000256" key="1">
    <source>
        <dbReference type="PROSITE-ProRule" id="PRU00076"/>
    </source>
</evidence>
<feature type="domain" description="EGF-like" evidence="3">
    <location>
        <begin position="141"/>
        <end position="181"/>
    </location>
</feature>
<dbReference type="SUPFAM" id="SSF57414">
    <property type="entry name" value="Hairpin loop containing domain-like"/>
    <property type="match status" value="1"/>
</dbReference>
<feature type="signal peptide" evidence="2">
    <location>
        <begin position="1"/>
        <end position="31"/>
    </location>
</feature>
<feature type="chain" id="PRO_5045080926" evidence="2">
    <location>
        <begin position="32"/>
        <end position="399"/>
    </location>
</feature>
<sequence length="399" mass="45238">MDKRTPSITADSRYLLLLNLLLVFAVSSSKSHCTNKWCEKKSLSPKTDAKHNSSLAGYVFEALNVSIWKECFHVCLSKCLCHSFNFNELNKTKNCELNDATATLEPKALEKREGTTYYEIGRSYFDQKTSLHKTCSDQTCHNKCCESNPCQHGGTCHEVCDVTKRRFNCTCPTGFSGFKCQIVPPLKSCKDVMLFEKTKSNGIYNIVDQNNISFPVYCDFGSETGMAWTLIQSHSFQNNGAFTDKPFYLYDLPINQNTPEWSSYRLSMSRMKSIGKISTHWRATCNFTTDGMDYRDYWKVSVESLDLFVKPPTHGFCVFSEFVNVRGNECTNCTVFTAYSDTYTLHMDSWFGYSRGCEFDGKPGGVYNEDNFGHYGATNPAFRCTSSANSTTQFWLGSS</sequence>
<evidence type="ECO:0000313" key="5">
    <source>
        <dbReference type="EMBL" id="CAH3183681.1"/>
    </source>
</evidence>
<accession>A0ABN8RW50</accession>
<feature type="domain" description="Apple" evidence="4">
    <location>
        <begin position="38"/>
        <end position="122"/>
    </location>
</feature>
<evidence type="ECO:0000259" key="4">
    <source>
        <dbReference type="PROSITE" id="PS50948"/>
    </source>
</evidence>
<keyword evidence="6" id="KW-1185">Reference proteome</keyword>
<dbReference type="PROSITE" id="PS00022">
    <property type="entry name" value="EGF_1"/>
    <property type="match status" value="1"/>
</dbReference>
<dbReference type="EMBL" id="CALNXK010000360">
    <property type="protein sequence ID" value="CAH3183681.1"/>
    <property type="molecule type" value="Genomic_DNA"/>
</dbReference>
<reference evidence="5 6" key="1">
    <citation type="submission" date="2022-05" db="EMBL/GenBank/DDBJ databases">
        <authorList>
            <consortium name="Genoscope - CEA"/>
            <person name="William W."/>
        </authorList>
    </citation>
    <scope>NUCLEOTIDE SEQUENCE [LARGE SCALE GENOMIC DNA]</scope>
</reference>
<feature type="disulfide bond" evidence="1">
    <location>
        <begin position="171"/>
        <end position="180"/>
    </location>
</feature>
<dbReference type="SMART" id="SM00473">
    <property type="entry name" value="PAN_AP"/>
    <property type="match status" value="1"/>
</dbReference>
<evidence type="ECO:0000259" key="3">
    <source>
        <dbReference type="PROSITE" id="PS50026"/>
    </source>
</evidence>
<dbReference type="PROSITE" id="PS50026">
    <property type="entry name" value="EGF_3"/>
    <property type="match status" value="1"/>
</dbReference>
<dbReference type="InterPro" id="IPR014716">
    <property type="entry name" value="Fibrinogen_a/b/g_C_1"/>
</dbReference>
<dbReference type="InterPro" id="IPR003609">
    <property type="entry name" value="Pan_app"/>
</dbReference>
<dbReference type="Pfam" id="PF00024">
    <property type="entry name" value="PAN_1"/>
    <property type="match status" value="1"/>
</dbReference>
<name>A0ABN8RW50_9CNID</name>
<comment type="caution">
    <text evidence="5">The sequence shown here is derived from an EMBL/GenBank/DDBJ whole genome shotgun (WGS) entry which is preliminary data.</text>
</comment>
<gene>
    <name evidence="5" type="ORF">PLOB_00029051</name>
</gene>
<dbReference type="Proteomes" id="UP001159405">
    <property type="component" value="Unassembled WGS sequence"/>
</dbReference>
<keyword evidence="1" id="KW-1015">Disulfide bond</keyword>
<dbReference type="InterPro" id="IPR036056">
    <property type="entry name" value="Fibrinogen-like_C"/>
</dbReference>
<organism evidence="5 6">
    <name type="scientific">Porites lobata</name>
    <dbReference type="NCBI Taxonomy" id="104759"/>
    <lineage>
        <taxon>Eukaryota</taxon>
        <taxon>Metazoa</taxon>
        <taxon>Cnidaria</taxon>
        <taxon>Anthozoa</taxon>
        <taxon>Hexacorallia</taxon>
        <taxon>Scleractinia</taxon>
        <taxon>Fungiina</taxon>
        <taxon>Poritidae</taxon>
        <taxon>Porites</taxon>
    </lineage>
</organism>
<keyword evidence="1" id="KW-0245">EGF-like domain</keyword>
<comment type="caution">
    <text evidence="1">Lacks conserved residue(s) required for the propagation of feature annotation.</text>
</comment>